<dbReference type="NCBIfam" id="NF033831">
    <property type="entry name" value="sce7725_fam"/>
    <property type="match status" value="1"/>
</dbReference>
<gene>
    <name evidence="1" type="ORF">FOF46_30130</name>
</gene>
<dbReference type="AlphaFoldDB" id="A0A554VAG0"/>
<organism evidence="1 2">
    <name type="scientific">Aquimarina algiphila</name>
    <dbReference type="NCBI Taxonomy" id="2047982"/>
    <lineage>
        <taxon>Bacteria</taxon>
        <taxon>Pseudomonadati</taxon>
        <taxon>Bacteroidota</taxon>
        <taxon>Flavobacteriia</taxon>
        <taxon>Flavobacteriales</taxon>
        <taxon>Flavobacteriaceae</taxon>
        <taxon>Aquimarina</taxon>
    </lineage>
</organism>
<protein>
    <submittedName>
        <fullName evidence="1">Sce7725 family protein</fullName>
    </submittedName>
</protein>
<accession>A0A554VAG0</accession>
<dbReference type="Proteomes" id="UP000318833">
    <property type="component" value="Unassembled WGS sequence"/>
</dbReference>
<comment type="caution">
    <text evidence="1">The sequence shown here is derived from an EMBL/GenBank/DDBJ whole genome shotgun (WGS) entry which is preliminary data.</text>
</comment>
<evidence type="ECO:0000313" key="1">
    <source>
        <dbReference type="EMBL" id="TSE03045.1"/>
    </source>
</evidence>
<sequence length="313" mass="35841">MYFPILRGKQYEMLALRSVASTIAGSSVIHPIIEPIQFKSSNITKAASELIKNKIPYTIIINPTVGDVKGDIDWISGNLITNNQYSSLGIIVEKNTNLEQISNEITRLDLIDFPIQLILKSDINNKLQNIIDFINTHNVNNILVNQLLLRNRSLENALRQLDVDLIYLIDSFHKRSANAKYLEHEDEFFTEEHLYFRENGYIGFSDYVTIGEVFTDGGFAPYAVAIHLTYLNRNSIRIHHFVSDSNDDITDTPGKFLEALNKLIPFVLENNIDSRAIEQFKILHEEERYPNLGSVKKLSIIHHIELIYAILIN</sequence>
<keyword evidence="2" id="KW-1185">Reference proteome</keyword>
<name>A0A554VAG0_9FLAO</name>
<dbReference type="InterPro" id="IPR047727">
    <property type="entry name" value="Sce7725-like"/>
</dbReference>
<proteinExistence type="predicted"/>
<reference evidence="1 2" key="1">
    <citation type="submission" date="2019-07" db="EMBL/GenBank/DDBJ databases">
        <title>The draft genome sequence of Aquimarina algiphila M91.</title>
        <authorList>
            <person name="Meng X."/>
        </authorList>
    </citation>
    <scope>NUCLEOTIDE SEQUENCE [LARGE SCALE GENOMIC DNA]</scope>
    <source>
        <strain evidence="1 2">M91</strain>
    </source>
</reference>
<dbReference type="RefSeq" id="WP_143919135.1">
    <property type="nucleotide sequence ID" value="NZ_CANMIK010000115.1"/>
</dbReference>
<dbReference type="EMBL" id="VLNR01000128">
    <property type="protein sequence ID" value="TSE03045.1"/>
    <property type="molecule type" value="Genomic_DNA"/>
</dbReference>
<evidence type="ECO:0000313" key="2">
    <source>
        <dbReference type="Proteomes" id="UP000318833"/>
    </source>
</evidence>
<dbReference type="OrthoDB" id="8910160at2"/>